<dbReference type="Gene3D" id="2.30.29.30">
    <property type="entry name" value="Pleckstrin-homology domain (PH domain)/Phosphotyrosine-binding domain (PTB)"/>
    <property type="match status" value="1"/>
</dbReference>
<dbReference type="InterPro" id="IPR040842">
    <property type="entry name" value="SNX17/31_FERM"/>
</dbReference>
<evidence type="ECO:0000256" key="1">
    <source>
        <dbReference type="SAM" id="MobiDB-lite"/>
    </source>
</evidence>
<dbReference type="Pfam" id="PF18116">
    <property type="entry name" value="SNX17_FERM_C"/>
    <property type="match status" value="1"/>
</dbReference>
<dbReference type="PANTHER" id="PTHR12431">
    <property type="entry name" value="SORTING NEXIN 17 AND 27"/>
    <property type="match status" value="1"/>
</dbReference>
<feature type="domain" description="Sorting nexin-17/31 FERM" evidence="2">
    <location>
        <begin position="72"/>
        <end position="171"/>
    </location>
</feature>
<proteinExistence type="predicted"/>
<evidence type="ECO:0000313" key="3">
    <source>
        <dbReference type="EMBL" id="CAJ0920606.1"/>
    </source>
</evidence>
<organism evidence="3 4">
    <name type="scientific">Ranitomeya imitator</name>
    <name type="common">mimic poison frog</name>
    <dbReference type="NCBI Taxonomy" id="111125"/>
    <lineage>
        <taxon>Eukaryota</taxon>
        <taxon>Metazoa</taxon>
        <taxon>Chordata</taxon>
        <taxon>Craniata</taxon>
        <taxon>Vertebrata</taxon>
        <taxon>Euteleostomi</taxon>
        <taxon>Amphibia</taxon>
        <taxon>Batrachia</taxon>
        <taxon>Anura</taxon>
        <taxon>Neobatrachia</taxon>
        <taxon>Hyloidea</taxon>
        <taxon>Dendrobatidae</taxon>
        <taxon>Dendrobatinae</taxon>
        <taxon>Ranitomeya</taxon>
    </lineage>
</organism>
<sequence length="209" mass="24355">MVMRTTFSQLCEAWSSPCFWILGMLLETAVQEFGMNWCRPTEQQKTALQELLKTNDKFKILAFMQQIEHYSYQRMDPSVSDYQDANTMVTISVGKDELYCSFKISDRTEIMNLHISKISAWDVLLHQPEKDRDQQELKLEYMDENVLKWITIWTNQGFLISTWLKKMVSEQQVVSTKENLEIEDNGTSANSSRKQKKDDGHTKQGSTSS</sequence>
<name>A0ABN9KR67_9NEOB</name>
<protein>
    <recommendedName>
        <fullName evidence="2">Sorting nexin-17/31 FERM domain-containing protein</fullName>
    </recommendedName>
</protein>
<accession>A0ABN9KR67</accession>
<evidence type="ECO:0000313" key="4">
    <source>
        <dbReference type="Proteomes" id="UP001176940"/>
    </source>
</evidence>
<dbReference type="PANTHER" id="PTHR12431:SF15">
    <property type="entry name" value="SORTING NEXIN-31"/>
    <property type="match status" value="1"/>
</dbReference>
<dbReference type="EMBL" id="CAUEEQ010001692">
    <property type="protein sequence ID" value="CAJ0920606.1"/>
    <property type="molecule type" value="Genomic_DNA"/>
</dbReference>
<reference evidence="3" key="1">
    <citation type="submission" date="2023-07" db="EMBL/GenBank/DDBJ databases">
        <authorList>
            <person name="Stuckert A."/>
        </authorList>
    </citation>
    <scope>NUCLEOTIDE SEQUENCE</scope>
</reference>
<comment type="caution">
    <text evidence="3">The sequence shown here is derived from an EMBL/GenBank/DDBJ whole genome shotgun (WGS) entry which is preliminary data.</text>
</comment>
<dbReference type="InterPro" id="IPR011993">
    <property type="entry name" value="PH-like_dom_sf"/>
</dbReference>
<dbReference type="Proteomes" id="UP001176940">
    <property type="component" value="Unassembled WGS sequence"/>
</dbReference>
<evidence type="ECO:0000259" key="2">
    <source>
        <dbReference type="Pfam" id="PF18116"/>
    </source>
</evidence>
<gene>
    <name evidence="3" type="ORF">RIMI_LOCUS1318464</name>
</gene>
<feature type="region of interest" description="Disordered" evidence="1">
    <location>
        <begin position="175"/>
        <end position="209"/>
    </location>
</feature>
<keyword evidence="4" id="KW-1185">Reference proteome</keyword>